<evidence type="ECO:0000313" key="1">
    <source>
        <dbReference type="EMBL" id="VEL30004.1"/>
    </source>
</evidence>
<dbReference type="AlphaFoldDB" id="A0A448X7F6"/>
<comment type="caution">
    <text evidence="1">The sequence shown here is derived from an EMBL/GenBank/DDBJ whole genome shotgun (WGS) entry which is preliminary data.</text>
</comment>
<sequence>MAYLSPAASILDFEVFITGLPGLGPPTVSRKHCYSFGLSWRVLCPKMTSLMPS</sequence>
<name>A0A448X7F6_9PLAT</name>
<accession>A0A448X7F6</accession>
<organism evidence="1 2">
    <name type="scientific">Protopolystoma xenopodis</name>
    <dbReference type="NCBI Taxonomy" id="117903"/>
    <lineage>
        <taxon>Eukaryota</taxon>
        <taxon>Metazoa</taxon>
        <taxon>Spiralia</taxon>
        <taxon>Lophotrochozoa</taxon>
        <taxon>Platyhelminthes</taxon>
        <taxon>Monogenea</taxon>
        <taxon>Polyopisthocotylea</taxon>
        <taxon>Polystomatidea</taxon>
        <taxon>Polystomatidae</taxon>
        <taxon>Protopolystoma</taxon>
    </lineage>
</organism>
<protein>
    <submittedName>
        <fullName evidence="1">Uncharacterized protein</fullName>
    </submittedName>
</protein>
<evidence type="ECO:0000313" key="2">
    <source>
        <dbReference type="Proteomes" id="UP000784294"/>
    </source>
</evidence>
<proteinExistence type="predicted"/>
<gene>
    <name evidence="1" type="ORF">PXEA_LOCUS23444</name>
</gene>
<dbReference type="Proteomes" id="UP000784294">
    <property type="component" value="Unassembled WGS sequence"/>
</dbReference>
<dbReference type="EMBL" id="CAAALY010108441">
    <property type="protein sequence ID" value="VEL30004.1"/>
    <property type="molecule type" value="Genomic_DNA"/>
</dbReference>
<reference evidence="1" key="1">
    <citation type="submission" date="2018-11" db="EMBL/GenBank/DDBJ databases">
        <authorList>
            <consortium name="Pathogen Informatics"/>
        </authorList>
    </citation>
    <scope>NUCLEOTIDE SEQUENCE</scope>
</reference>
<keyword evidence="2" id="KW-1185">Reference proteome</keyword>